<feature type="region of interest" description="Disordered" evidence="2">
    <location>
        <begin position="352"/>
        <end position="430"/>
    </location>
</feature>
<feature type="compositionally biased region" description="Polar residues" evidence="2">
    <location>
        <begin position="353"/>
        <end position="363"/>
    </location>
</feature>
<dbReference type="GO" id="GO:0005839">
    <property type="term" value="C:proteasome core complex"/>
    <property type="evidence" value="ECO:0007669"/>
    <property type="project" value="InterPro"/>
</dbReference>
<gene>
    <name evidence="4" type="ORF">Naga_100025g30</name>
</gene>
<dbReference type="SUPFAM" id="SSF56235">
    <property type="entry name" value="N-terminal nucleophile aminohydrolases (Ntn hydrolases)"/>
    <property type="match status" value="2"/>
</dbReference>
<feature type="compositionally biased region" description="Polar residues" evidence="2">
    <location>
        <begin position="399"/>
        <end position="430"/>
    </location>
</feature>
<evidence type="ECO:0000256" key="3">
    <source>
        <dbReference type="SAM" id="Phobius"/>
    </source>
</evidence>
<dbReference type="EMBL" id="AZIL01000698">
    <property type="protein sequence ID" value="EWM26245.1"/>
    <property type="molecule type" value="Genomic_DNA"/>
</dbReference>
<dbReference type="GO" id="GO:0051603">
    <property type="term" value="P:proteolysis involved in protein catabolic process"/>
    <property type="evidence" value="ECO:0007669"/>
    <property type="project" value="InterPro"/>
</dbReference>
<dbReference type="InterPro" id="IPR001353">
    <property type="entry name" value="Proteasome_sua/b"/>
</dbReference>
<reference evidence="4 5" key="1">
    <citation type="journal article" date="2014" name="Mol. Plant">
        <title>Chromosome Scale Genome Assembly and Transcriptome Profiling of Nannochloropsis gaditana in Nitrogen Depletion.</title>
        <authorList>
            <person name="Corteggiani Carpinelli E."/>
            <person name="Telatin A."/>
            <person name="Vitulo N."/>
            <person name="Forcato C."/>
            <person name="D'Angelo M."/>
            <person name="Schiavon R."/>
            <person name="Vezzi A."/>
            <person name="Giacometti G.M."/>
            <person name="Morosinotto T."/>
            <person name="Valle G."/>
        </authorList>
    </citation>
    <scope>NUCLEOTIDE SEQUENCE [LARGE SCALE GENOMIC DNA]</scope>
    <source>
        <strain evidence="4 5">B-31</strain>
    </source>
</reference>
<protein>
    <submittedName>
        <fullName evidence="4">Proteasome alpha5 isoform a</fullName>
    </submittedName>
</protein>
<keyword evidence="1 4" id="KW-0647">Proteasome</keyword>
<feature type="transmembrane region" description="Helical" evidence="3">
    <location>
        <begin position="53"/>
        <end position="73"/>
    </location>
</feature>
<name>W7TGU7_9STRA</name>
<dbReference type="AlphaFoldDB" id="W7TGU7"/>
<keyword evidence="3" id="KW-0812">Transmembrane</keyword>
<dbReference type="Gene3D" id="3.60.20.10">
    <property type="entry name" value="Glutamine Phosphoribosylpyrophosphate, subunit 1, domain 1"/>
    <property type="match status" value="1"/>
</dbReference>
<keyword evidence="3" id="KW-1133">Transmembrane helix</keyword>
<proteinExistence type="predicted"/>
<evidence type="ECO:0000313" key="5">
    <source>
        <dbReference type="Proteomes" id="UP000019335"/>
    </source>
</evidence>
<dbReference type="Pfam" id="PF00227">
    <property type="entry name" value="Proteasome"/>
    <property type="match status" value="2"/>
</dbReference>
<dbReference type="OrthoDB" id="10335041at2759"/>
<evidence type="ECO:0000256" key="2">
    <source>
        <dbReference type="SAM" id="MobiDB-lite"/>
    </source>
</evidence>
<comment type="caution">
    <text evidence="4">The sequence shown here is derived from an EMBL/GenBank/DDBJ whole genome shotgun (WGS) entry which is preliminary data.</text>
</comment>
<dbReference type="InterPro" id="IPR050115">
    <property type="entry name" value="Proteasome_alpha"/>
</dbReference>
<dbReference type="InterPro" id="IPR029055">
    <property type="entry name" value="Ntn_hydrolases_N"/>
</dbReference>
<sequence>MTDGDILACLRRKRSIAPDVPVDPPNAQPPPSPSLSLPSPHFLRRLRHTNPPCLLLAIVVLLLNFVCAVHAALESGNNGGRRLVEVYHPFPYTPEGLIRQLTHAQQAVNKGSLAMALVAKDGVVLVGSRRNLSPLLVGPTPKIGQMDQHIAYVMAGLVPDGRYVVRRGRLLSQQHWFVYGEEVGLPGLLMDLSKVLTSAHYRLPPEGPLGEKKGASFFEEIRPKPSVDPIGDAEAELKKEGLPARYFGVGFLFAGPLTASRAPTPVDEMNGGDNPASSADVDTTRPTEEASSTYPPWAVYEMGPSGLFVRWSARAIGERGDRAEALLESRYRPGLTLEECQRLAIHICDSVMEDSSSSRVQTRPQHRHEQAGRSQVTDPSRETCAVFPFPDQLEMASADTGQPPGTGNFHRPTQQFNETSKPSIHVKSNN</sequence>
<keyword evidence="3" id="KW-0472">Membrane</keyword>
<keyword evidence="5" id="KW-1185">Reference proteome</keyword>
<feature type="compositionally biased region" description="Pro residues" evidence="2">
    <location>
        <begin position="21"/>
        <end position="33"/>
    </location>
</feature>
<evidence type="ECO:0000313" key="4">
    <source>
        <dbReference type="EMBL" id="EWM26245.1"/>
    </source>
</evidence>
<feature type="region of interest" description="Disordered" evidence="2">
    <location>
        <begin position="263"/>
        <end position="292"/>
    </location>
</feature>
<organism evidence="4 5">
    <name type="scientific">Nannochloropsis gaditana</name>
    <dbReference type="NCBI Taxonomy" id="72520"/>
    <lineage>
        <taxon>Eukaryota</taxon>
        <taxon>Sar</taxon>
        <taxon>Stramenopiles</taxon>
        <taxon>Ochrophyta</taxon>
        <taxon>Eustigmatophyceae</taxon>
        <taxon>Eustigmatales</taxon>
        <taxon>Monodopsidaceae</taxon>
        <taxon>Nannochloropsis</taxon>
    </lineage>
</organism>
<dbReference type="PANTHER" id="PTHR11599">
    <property type="entry name" value="PROTEASOME SUBUNIT ALPHA/BETA"/>
    <property type="match status" value="1"/>
</dbReference>
<dbReference type="Proteomes" id="UP000019335">
    <property type="component" value="Chromosome 9"/>
</dbReference>
<feature type="region of interest" description="Disordered" evidence="2">
    <location>
        <begin position="17"/>
        <end position="36"/>
    </location>
</feature>
<accession>W7TGU7</accession>
<evidence type="ECO:0000256" key="1">
    <source>
        <dbReference type="ARBA" id="ARBA00022942"/>
    </source>
</evidence>